<dbReference type="InterPro" id="IPR050571">
    <property type="entry name" value="Class-IV_PLP-Dep_Aminotrnsfr"/>
</dbReference>
<evidence type="ECO:0000256" key="2">
    <source>
        <dbReference type="SAM" id="MobiDB-lite"/>
    </source>
</evidence>
<dbReference type="EMBL" id="VRYY01000320">
    <property type="protein sequence ID" value="MBG3877547.1"/>
    <property type="molecule type" value="Genomic_DNA"/>
</dbReference>
<dbReference type="PANTHER" id="PTHR42743:SF22">
    <property type="entry name" value="D-AMINO-ACID TRANSAMINASE, CHLOROPLASTIC"/>
    <property type="match status" value="1"/>
</dbReference>
<comment type="caution">
    <text evidence="3">The sequence shown here is derived from an EMBL/GenBank/DDBJ whole genome shotgun (WGS) entry which is preliminary data.</text>
</comment>
<evidence type="ECO:0000313" key="4">
    <source>
        <dbReference type="Proteomes" id="UP001194469"/>
    </source>
</evidence>
<name>A0ABS0J536_9BACT</name>
<dbReference type="Proteomes" id="UP001194469">
    <property type="component" value="Unassembled WGS sequence"/>
</dbReference>
<evidence type="ECO:0000313" key="3">
    <source>
        <dbReference type="EMBL" id="MBG3877547.1"/>
    </source>
</evidence>
<dbReference type="RefSeq" id="WP_196609624.1">
    <property type="nucleotide sequence ID" value="NZ_VRYY01000320.1"/>
</dbReference>
<gene>
    <name evidence="3" type="ORF">FVW20_11105</name>
</gene>
<dbReference type="InterPro" id="IPR036038">
    <property type="entry name" value="Aminotransferase-like"/>
</dbReference>
<dbReference type="CDD" id="cd00449">
    <property type="entry name" value="PLPDE_IV"/>
    <property type="match status" value="1"/>
</dbReference>
<organism evidence="3 4">
    <name type="scientific">Nitratidesulfovibrio oxamicus</name>
    <dbReference type="NCBI Taxonomy" id="32016"/>
    <lineage>
        <taxon>Bacteria</taxon>
        <taxon>Pseudomonadati</taxon>
        <taxon>Thermodesulfobacteriota</taxon>
        <taxon>Desulfovibrionia</taxon>
        <taxon>Desulfovibrionales</taxon>
        <taxon>Desulfovibrionaceae</taxon>
        <taxon>Nitratidesulfovibrio</taxon>
    </lineage>
</organism>
<proteinExistence type="inferred from homology"/>
<dbReference type="InterPro" id="IPR001544">
    <property type="entry name" value="Aminotrans_IV"/>
</dbReference>
<dbReference type="Gene3D" id="3.30.470.10">
    <property type="match status" value="1"/>
</dbReference>
<dbReference type="Gene3D" id="3.20.10.10">
    <property type="entry name" value="D-amino Acid Aminotransferase, subunit A, domain 2"/>
    <property type="match status" value="1"/>
</dbReference>
<evidence type="ECO:0000256" key="1">
    <source>
        <dbReference type="ARBA" id="ARBA00009320"/>
    </source>
</evidence>
<dbReference type="InterPro" id="IPR043131">
    <property type="entry name" value="BCAT-like_N"/>
</dbReference>
<dbReference type="Pfam" id="PF01063">
    <property type="entry name" value="Aminotran_4"/>
    <property type="match status" value="1"/>
</dbReference>
<dbReference type="GO" id="GO:0016829">
    <property type="term" value="F:lyase activity"/>
    <property type="evidence" value="ECO:0007669"/>
    <property type="project" value="UniProtKB-KW"/>
</dbReference>
<keyword evidence="3" id="KW-0456">Lyase</keyword>
<reference evidence="3 4" key="1">
    <citation type="submission" date="2019-08" db="EMBL/GenBank/DDBJ databases">
        <authorList>
            <person name="Luo N."/>
        </authorList>
    </citation>
    <scope>NUCLEOTIDE SEQUENCE [LARGE SCALE GENOMIC DNA]</scope>
    <source>
        <strain evidence="3 4">NCIMB 9442</strain>
    </source>
</reference>
<protein>
    <submittedName>
        <fullName evidence="3">Aminodeoxychorismate lyase</fullName>
    </submittedName>
</protein>
<dbReference type="InterPro" id="IPR043132">
    <property type="entry name" value="BCAT-like_C"/>
</dbReference>
<dbReference type="SUPFAM" id="SSF56752">
    <property type="entry name" value="D-aminoacid aminotransferase-like PLP-dependent enzymes"/>
    <property type="match status" value="1"/>
</dbReference>
<feature type="region of interest" description="Disordered" evidence="2">
    <location>
        <begin position="1"/>
        <end position="22"/>
    </location>
</feature>
<dbReference type="PANTHER" id="PTHR42743">
    <property type="entry name" value="AMINO-ACID AMINOTRANSFERASE"/>
    <property type="match status" value="1"/>
</dbReference>
<sequence length="324" mass="34879">MHPADSTGPVPSATTPATDPDPMRQIDAAAYLQRLLAAPRPGADRVLAFHDHRVGGICTDPRLLLVPLDDHLCHRGDGVFESIRYRQRRLFQLDLHLARLRRSADAIRLVPPCPWDDLRRRIIAVARAGGEDEGGIRVLVGRGPGGFGISPAECPQSSLYIIAWRQTAPPEAWFAAGLSAFRSVLPAHRGPLAGVKHANYLPNALMMDEARQRGMDVPLTFDAEGHLSESAIANVALVDAAGTLAAPEGTSALPGTTLHRVMDLAAAFMPTDRRAITEADILSAREFLILGTVYECASLVRYEGAPIGTGRPGPVAARLREALR</sequence>
<keyword evidence="4" id="KW-1185">Reference proteome</keyword>
<feature type="non-terminal residue" evidence="3">
    <location>
        <position position="324"/>
    </location>
</feature>
<accession>A0ABS0J536</accession>
<comment type="similarity">
    <text evidence="1">Belongs to the class-IV pyridoxal-phosphate-dependent aminotransferase family.</text>
</comment>